<dbReference type="PANTHER" id="PTHR39267">
    <property type="entry name" value="SURVIVAL MOTOR NEURON-LIKE PROTEIN 1"/>
    <property type="match status" value="1"/>
</dbReference>
<dbReference type="GO" id="GO:0006397">
    <property type="term" value="P:mRNA processing"/>
    <property type="evidence" value="ECO:0007669"/>
    <property type="project" value="UniProtKB-KW"/>
</dbReference>
<dbReference type="CDD" id="cd22852">
    <property type="entry name" value="SMN_C"/>
    <property type="match status" value="1"/>
</dbReference>
<name>A0A024TJ96_9STRA</name>
<dbReference type="PANTHER" id="PTHR39267:SF1">
    <property type="entry name" value="SURVIVAL MOTOR NEURON PROTEIN"/>
    <property type="match status" value="1"/>
</dbReference>
<dbReference type="InterPro" id="IPR047313">
    <property type="entry name" value="SMN_C"/>
</dbReference>
<keyword evidence="3" id="KW-0507">mRNA processing</keyword>
<feature type="compositionally biased region" description="Low complexity" evidence="6">
    <location>
        <begin position="120"/>
        <end position="135"/>
    </location>
</feature>
<evidence type="ECO:0000256" key="4">
    <source>
        <dbReference type="ARBA" id="ARBA00023187"/>
    </source>
</evidence>
<dbReference type="VEuPathDB" id="FungiDB:H310_12091"/>
<dbReference type="EMBL" id="KI913987">
    <property type="protein sequence ID" value="ETV94059.1"/>
    <property type="molecule type" value="Genomic_DNA"/>
</dbReference>
<feature type="region of interest" description="Disordered" evidence="6">
    <location>
        <begin position="23"/>
        <end position="95"/>
    </location>
</feature>
<dbReference type="RefSeq" id="XP_008877262.1">
    <property type="nucleotide sequence ID" value="XM_008879040.1"/>
</dbReference>
<dbReference type="eggNOG" id="ENOG502SCVZ">
    <property type="taxonomic scope" value="Eukaryota"/>
</dbReference>
<evidence type="ECO:0000256" key="6">
    <source>
        <dbReference type="SAM" id="MobiDB-lite"/>
    </source>
</evidence>
<evidence type="ECO:0000256" key="3">
    <source>
        <dbReference type="ARBA" id="ARBA00022664"/>
    </source>
</evidence>
<dbReference type="GeneID" id="20089141"/>
<dbReference type="OrthoDB" id="197400at2759"/>
<gene>
    <name evidence="7" type="ORF">H310_12091</name>
</gene>
<accession>A0A024TJ96</accession>
<keyword evidence="4" id="KW-0508">mRNA splicing</keyword>
<protein>
    <recommendedName>
        <fullName evidence="8">Survival motor neuron Tudor domain-containing protein</fullName>
    </recommendedName>
</protein>
<evidence type="ECO:0000256" key="2">
    <source>
        <dbReference type="ARBA" id="ARBA00005371"/>
    </source>
</evidence>
<feature type="region of interest" description="Disordered" evidence="6">
    <location>
        <begin position="108"/>
        <end position="135"/>
    </location>
</feature>
<sequence length="231" mass="25144">MTHDEEQWDDLAILKAFDAALNKQKAEAASAPPAKTKKKAAPAKVSVQQQYTPVHANPATPSPTTNEYRPSTPHIPQQAAAYQPPPSPSMAYPHEAIPPQLHFGYAHAHLDGGHSPYQAPSPFTQTPPQSSHATSTTYADAYARAYAHAMTHGHGSYIPPLQPPSSAFQHPRVRHVPQGHAFSVGVGPGVSLPAIDGDDDLSKLLLSWYQSGYYAGRYKAIQEMKQQTYHR</sequence>
<evidence type="ECO:0008006" key="8">
    <source>
        <dbReference type="Google" id="ProtNLM"/>
    </source>
</evidence>
<proteinExistence type="inferred from homology"/>
<dbReference type="AlphaFoldDB" id="A0A024TJ96"/>
<dbReference type="GO" id="GO:0005634">
    <property type="term" value="C:nucleus"/>
    <property type="evidence" value="ECO:0007669"/>
    <property type="project" value="UniProtKB-SubCell"/>
</dbReference>
<evidence type="ECO:0000313" key="7">
    <source>
        <dbReference type="EMBL" id="ETV94059.1"/>
    </source>
</evidence>
<dbReference type="GO" id="GO:0008380">
    <property type="term" value="P:RNA splicing"/>
    <property type="evidence" value="ECO:0007669"/>
    <property type="project" value="UniProtKB-KW"/>
</dbReference>
<comment type="similarity">
    <text evidence="2">Belongs to the SMN family.</text>
</comment>
<evidence type="ECO:0000256" key="5">
    <source>
        <dbReference type="ARBA" id="ARBA00023242"/>
    </source>
</evidence>
<comment type="subcellular location">
    <subcellularLocation>
        <location evidence="1">Nucleus</location>
    </subcellularLocation>
</comment>
<dbReference type="STRING" id="157072.A0A024TJ96"/>
<evidence type="ECO:0000256" key="1">
    <source>
        <dbReference type="ARBA" id="ARBA00004123"/>
    </source>
</evidence>
<dbReference type="InterPro" id="IPR040424">
    <property type="entry name" value="Smn1"/>
</dbReference>
<organism evidence="7">
    <name type="scientific">Aphanomyces invadans</name>
    <dbReference type="NCBI Taxonomy" id="157072"/>
    <lineage>
        <taxon>Eukaryota</taxon>
        <taxon>Sar</taxon>
        <taxon>Stramenopiles</taxon>
        <taxon>Oomycota</taxon>
        <taxon>Saprolegniomycetes</taxon>
        <taxon>Saprolegniales</taxon>
        <taxon>Verrucalvaceae</taxon>
        <taxon>Aphanomyces</taxon>
    </lineage>
</organism>
<reference evidence="7" key="1">
    <citation type="submission" date="2013-12" db="EMBL/GenBank/DDBJ databases">
        <title>The Genome Sequence of Aphanomyces invadans NJM9701.</title>
        <authorList>
            <consortium name="The Broad Institute Genomics Platform"/>
            <person name="Russ C."/>
            <person name="Tyler B."/>
            <person name="van West P."/>
            <person name="Dieguez-Uribeondo J."/>
            <person name="Young S.K."/>
            <person name="Zeng Q."/>
            <person name="Gargeya S."/>
            <person name="Fitzgerald M."/>
            <person name="Abouelleil A."/>
            <person name="Alvarado L."/>
            <person name="Chapman S.B."/>
            <person name="Gainer-Dewar J."/>
            <person name="Goldberg J."/>
            <person name="Griggs A."/>
            <person name="Gujja S."/>
            <person name="Hansen M."/>
            <person name="Howarth C."/>
            <person name="Imamovic A."/>
            <person name="Ireland A."/>
            <person name="Larimer J."/>
            <person name="McCowan C."/>
            <person name="Murphy C."/>
            <person name="Pearson M."/>
            <person name="Poon T.W."/>
            <person name="Priest M."/>
            <person name="Roberts A."/>
            <person name="Saif S."/>
            <person name="Shea T."/>
            <person name="Sykes S."/>
            <person name="Wortman J."/>
            <person name="Nusbaum C."/>
            <person name="Birren B."/>
        </authorList>
    </citation>
    <scope>NUCLEOTIDE SEQUENCE [LARGE SCALE GENOMIC DNA]</scope>
    <source>
        <strain evidence="7">NJM9701</strain>
    </source>
</reference>
<keyword evidence="5" id="KW-0539">Nucleus</keyword>